<dbReference type="PANTHER" id="PTHR19241">
    <property type="entry name" value="ATP-BINDING CASSETTE TRANSPORTER"/>
    <property type="match status" value="1"/>
</dbReference>
<reference evidence="11" key="1">
    <citation type="submission" date="2011-12" db="EMBL/GenBank/DDBJ databases">
        <authorList>
            <consortium name="The Broad Institute Genome Sequencing Platform"/>
            <person name="Russ C."/>
            <person name="Tyler B."/>
            <person name="Panabieres F."/>
            <person name="Shan W."/>
            <person name="Tripathy S."/>
            <person name="Grunwald N."/>
            <person name="Machado M."/>
            <person name="Young S.K."/>
            <person name="Zeng Q."/>
            <person name="Gargeya S."/>
            <person name="Fitzgerald M."/>
            <person name="Haas B."/>
            <person name="Abouelleil A."/>
            <person name="Alvarado L."/>
            <person name="Arachchi H.M."/>
            <person name="Berlin A."/>
            <person name="Chapman S.B."/>
            <person name="Gearin G."/>
            <person name="Goldberg J."/>
            <person name="Griggs A."/>
            <person name="Gujja S."/>
            <person name="Hansen M."/>
            <person name="Heiman D."/>
            <person name="Howarth C."/>
            <person name="Larimer J."/>
            <person name="Lui A."/>
            <person name="MacDonald P.J.P."/>
            <person name="McCowen C."/>
            <person name="Montmayeur A."/>
            <person name="Murphy C."/>
            <person name="Neiman D."/>
            <person name="Pearson M."/>
            <person name="Priest M."/>
            <person name="Roberts A."/>
            <person name="Saif S."/>
            <person name="Shea T."/>
            <person name="Sisk P."/>
            <person name="Stolte C."/>
            <person name="Sykes S."/>
            <person name="Wortman J."/>
            <person name="Nusbaum C."/>
            <person name="Birren B."/>
        </authorList>
    </citation>
    <scope>NUCLEOTIDE SEQUENCE [LARGE SCALE GENOMIC DNA]</scope>
    <source>
        <strain evidence="11">INRA-310</strain>
    </source>
</reference>
<dbReference type="InterPro" id="IPR003439">
    <property type="entry name" value="ABC_transporter-like_ATP-bd"/>
</dbReference>
<dbReference type="InterPro" id="IPR005828">
    <property type="entry name" value="MFS_sugar_transport-like"/>
</dbReference>
<dbReference type="GO" id="GO:0005524">
    <property type="term" value="F:ATP binding"/>
    <property type="evidence" value="ECO:0007669"/>
    <property type="project" value="InterPro"/>
</dbReference>
<dbReference type="SUPFAM" id="SSF103473">
    <property type="entry name" value="MFS general substrate transporter"/>
    <property type="match status" value="1"/>
</dbReference>
<evidence type="ECO:0000256" key="3">
    <source>
        <dbReference type="ARBA" id="ARBA00022692"/>
    </source>
</evidence>
<dbReference type="GO" id="GO:0016887">
    <property type="term" value="F:ATP hydrolysis activity"/>
    <property type="evidence" value="ECO:0007669"/>
    <property type="project" value="InterPro"/>
</dbReference>
<feature type="region of interest" description="Disordered" evidence="6">
    <location>
        <begin position="658"/>
        <end position="679"/>
    </location>
</feature>
<feature type="domain" description="ABC-2 type transporter transmembrane" evidence="9">
    <location>
        <begin position="225"/>
        <end position="431"/>
    </location>
</feature>
<name>W2QEU2_PHYN3</name>
<dbReference type="Pfam" id="PF00005">
    <property type="entry name" value="ABC_tran"/>
    <property type="match status" value="1"/>
</dbReference>
<reference evidence="10 11" key="2">
    <citation type="submission" date="2013-11" db="EMBL/GenBank/DDBJ databases">
        <title>The Genome Sequence of Phytophthora parasitica INRA-310.</title>
        <authorList>
            <consortium name="The Broad Institute Genomics Platform"/>
            <person name="Russ C."/>
            <person name="Tyler B."/>
            <person name="Panabieres F."/>
            <person name="Shan W."/>
            <person name="Tripathy S."/>
            <person name="Grunwald N."/>
            <person name="Machado M."/>
            <person name="Johnson C.S."/>
            <person name="Arredondo F."/>
            <person name="Hong C."/>
            <person name="Coffey M."/>
            <person name="Young S.K."/>
            <person name="Zeng Q."/>
            <person name="Gargeya S."/>
            <person name="Fitzgerald M."/>
            <person name="Abouelleil A."/>
            <person name="Alvarado L."/>
            <person name="Chapman S.B."/>
            <person name="Gainer-Dewar J."/>
            <person name="Goldberg J."/>
            <person name="Griggs A."/>
            <person name="Gujja S."/>
            <person name="Hansen M."/>
            <person name="Howarth C."/>
            <person name="Imamovic A."/>
            <person name="Ireland A."/>
            <person name="Larimer J."/>
            <person name="McCowan C."/>
            <person name="Murphy C."/>
            <person name="Pearson M."/>
            <person name="Poon T.W."/>
            <person name="Priest M."/>
            <person name="Roberts A."/>
            <person name="Saif S."/>
            <person name="Shea T."/>
            <person name="Sykes S."/>
            <person name="Wortman J."/>
            <person name="Nusbaum C."/>
            <person name="Birren B."/>
        </authorList>
    </citation>
    <scope>NUCLEOTIDE SEQUENCE [LARGE SCALE GENOMIC DNA]</scope>
    <source>
        <strain evidence="10 11">INRA-310</strain>
    </source>
</reference>
<dbReference type="InterPro" id="IPR036259">
    <property type="entry name" value="MFS_trans_sf"/>
</dbReference>
<dbReference type="EMBL" id="KI669578">
    <property type="protein sequence ID" value="ETN11718.1"/>
    <property type="molecule type" value="Genomic_DNA"/>
</dbReference>
<comment type="subcellular location">
    <subcellularLocation>
        <location evidence="1">Membrane</location>
        <topology evidence="1">Multi-pass membrane protein</topology>
    </subcellularLocation>
</comment>
<dbReference type="GeneID" id="20191126"/>
<evidence type="ECO:0000256" key="6">
    <source>
        <dbReference type="SAM" id="MobiDB-lite"/>
    </source>
</evidence>
<dbReference type="GO" id="GO:0016020">
    <property type="term" value="C:membrane"/>
    <property type="evidence" value="ECO:0007669"/>
    <property type="project" value="UniProtKB-SubCell"/>
</dbReference>
<evidence type="ECO:0000256" key="2">
    <source>
        <dbReference type="ARBA" id="ARBA00022448"/>
    </source>
</evidence>
<dbReference type="Pfam" id="PF01061">
    <property type="entry name" value="ABC2_membrane"/>
    <property type="match status" value="1"/>
</dbReference>
<proteinExistence type="predicted"/>
<feature type="domain" description="ABC transporter" evidence="8">
    <location>
        <begin position="572"/>
        <end position="667"/>
    </location>
</feature>
<feature type="transmembrane region" description="Helical" evidence="7">
    <location>
        <begin position="307"/>
        <end position="326"/>
    </location>
</feature>
<feature type="transmembrane region" description="Helical" evidence="7">
    <location>
        <begin position="268"/>
        <end position="286"/>
    </location>
</feature>
<dbReference type="OMA" id="CIGTSWA"/>
<dbReference type="InterPro" id="IPR027417">
    <property type="entry name" value="P-loop_NTPase"/>
</dbReference>
<feature type="transmembrane region" description="Helical" evidence="7">
    <location>
        <begin position="470"/>
        <end position="493"/>
    </location>
</feature>
<dbReference type="OrthoDB" id="66620at2759"/>
<protein>
    <recommendedName>
        <fullName evidence="12">ABC transporter domain-containing protein</fullName>
    </recommendedName>
</protein>
<dbReference type="GO" id="GO:0140359">
    <property type="term" value="F:ABC-type transporter activity"/>
    <property type="evidence" value="ECO:0007669"/>
    <property type="project" value="InterPro"/>
</dbReference>
<keyword evidence="2" id="KW-0813">Transport</keyword>
<dbReference type="Pfam" id="PF00083">
    <property type="entry name" value="Sugar_tr"/>
    <property type="match status" value="1"/>
</dbReference>
<evidence type="ECO:0000256" key="7">
    <source>
        <dbReference type="SAM" id="Phobius"/>
    </source>
</evidence>
<dbReference type="AlphaFoldDB" id="W2QEU2"/>
<evidence type="ECO:0000313" key="10">
    <source>
        <dbReference type="EMBL" id="ETN11718.1"/>
    </source>
</evidence>
<evidence type="ECO:0000256" key="1">
    <source>
        <dbReference type="ARBA" id="ARBA00004141"/>
    </source>
</evidence>
<evidence type="ECO:0000259" key="8">
    <source>
        <dbReference type="Pfam" id="PF00005"/>
    </source>
</evidence>
<dbReference type="InterPro" id="IPR013525">
    <property type="entry name" value="ABC2_TM"/>
</dbReference>
<feature type="compositionally biased region" description="Polar residues" evidence="6">
    <location>
        <begin position="665"/>
        <end position="675"/>
    </location>
</feature>
<feature type="transmembrane region" description="Helical" evidence="7">
    <location>
        <begin position="87"/>
        <end position="108"/>
    </location>
</feature>
<feature type="transmembrane region" description="Helical" evidence="7">
    <location>
        <begin position="409"/>
        <end position="427"/>
    </location>
</feature>
<dbReference type="Gene3D" id="3.40.50.300">
    <property type="entry name" value="P-loop containing nucleotide triphosphate hydrolases"/>
    <property type="match status" value="1"/>
</dbReference>
<keyword evidence="5 7" id="KW-0472">Membrane</keyword>
<gene>
    <name evidence="10" type="ORF">PPTG_22527</name>
</gene>
<feature type="transmembrane region" description="Helical" evidence="7">
    <location>
        <begin position="385"/>
        <end position="402"/>
    </location>
</feature>
<organism evidence="10 11">
    <name type="scientific">Phytophthora nicotianae (strain INRA-310)</name>
    <name type="common">Phytophthora parasitica</name>
    <dbReference type="NCBI Taxonomy" id="761204"/>
    <lineage>
        <taxon>Eukaryota</taxon>
        <taxon>Sar</taxon>
        <taxon>Stramenopiles</taxon>
        <taxon>Oomycota</taxon>
        <taxon>Peronosporomycetes</taxon>
        <taxon>Peronosporales</taxon>
        <taxon>Peronosporaceae</taxon>
        <taxon>Phytophthora</taxon>
    </lineage>
</organism>
<evidence type="ECO:0008006" key="12">
    <source>
        <dbReference type="Google" id="ProtNLM"/>
    </source>
</evidence>
<feature type="transmembrane region" description="Helical" evidence="7">
    <location>
        <begin position="114"/>
        <end position="135"/>
    </location>
</feature>
<evidence type="ECO:0000256" key="4">
    <source>
        <dbReference type="ARBA" id="ARBA00022989"/>
    </source>
</evidence>
<dbReference type="VEuPathDB" id="FungiDB:PPTG_22527"/>
<feature type="transmembrane region" description="Helical" evidence="7">
    <location>
        <begin position="23"/>
        <end position="41"/>
    </location>
</feature>
<accession>W2QEU2</accession>
<dbReference type="RefSeq" id="XP_008903018.1">
    <property type="nucleotide sequence ID" value="XM_008904770.1"/>
</dbReference>
<feature type="transmembrane region" description="Helical" evidence="7">
    <location>
        <begin position="240"/>
        <end position="262"/>
    </location>
</feature>
<dbReference type="Proteomes" id="UP000018817">
    <property type="component" value="Unassembled WGS sequence"/>
</dbReference>
<evidence type="ECO:0000256" key="5">
    <source>
        <dbReference type="ARBA" id="ARBA00023136"/>
    </source>
</evidence>
<feature type="transmembrane region" description="Helical" evidence="7">
    <location>
        <begin position="359"/>
        <end position="379"/>
    </location>
</feature>
<keyword evidence="4 7" id="KW-1133">Transmembrane helix</keyword>
<evidence type="ECO:0000313" key="11">
    <source>
        <dbReference type="Proteomes" id="UP000018817"/>
    </source>
</evidence>
<dbReference type="Gene3D" id="1.20.1250.20">
    <property type="entry name" value="MFS general substrate transporter like domains"/>
    <property type="match status" value="1"/>
</dbReference>
<keyword evidence="3 7" id="KW-0812">Transmembrane</keyword>
<dbReference type="SUPFAM" id="SSF52540">
    <property type="entry name" value="P-loop containing nucleoside triphosphate hydrolases"/>
    <property type="match status" value="1"/>
</dbReference>
<sequence length="794" mass="88548">MAAGVVVNVHNNDDDVPTEGSRTYAIVVCVFAALGGLFFGYDQGVTSGVLIMDSFINDYCVGWHNFTYEQCTASTSDLPHEWTDFTVWYNMAYNLGCLAGAFIGGIVADKLGRRWTIFTAGLLFCIGTSWALGYFESLGFKCPPRRDVADFLLDLGTNKQTQYEVSSIHPVPRSASEYADLFKRSAIYERMMEDLHEPIHPSLIEDQEKHIDPIPEFHQNFWDSTMTVVKRQIELTKRDTAFLFGRSFMVILMGLLYASTFYQFDETNAQLVLGILFTAVQFVSLGQQSQIPVFMAAREVFYKQRRANFFRTTSFVLSNSVTQFPLGLMESLVFGSIVYWMCGCVSTVEAFILFEMILLLLNLSFTAWFFFLSCASPNLNVANPVSMVSILFFVLFAGFVITKEQIPDYLIWIYWIDPMTWGLRALAVNQYSDDSFDTCVYNGIDYCANYNMTMGEYSLTTFEIQTEKSWIWYGLVYMAAAYVFFMFLSCIALEYHRFENPENVTLDSEHKGSASDDYGLMNTPRSSPNGSDAVVTIGHDREKHFTPVTVAFKDLWYTVPDPANPKDTIDLLKGISGYALPGTITALMGSSGAGKTTLMDVIAGRKTGGKITGQILLNGHPATDLSIRRSTGYCEQMDIHSESATIREALTFSAFLPNPRRADAEQQTSSENGPATTKLVGHDAADESASETTQVVRHVVPDSEVRPLMWQVRRGSGALLVGEVVPADAVVVDEGVHDENTRGHTLVIAEKESTQSGEDAYDDGISARTFGWDVIVIVVDVHHDASSHCRLKRS</sequence>
<evidence type="ECO:0000259" key="9">
    <source>
        <dbReference type="Pfam" id="PF01061"/>
    </source>
</evidence>